<dbReference type="Proteomes" id="UP001190926">
    <property type="component" value="Unassembled WGS sequence"/>
</dbReference>
<sequence>MKNIAICYSEHAIKVSDSYCSGPSNQAYNSSRSTSSTQTAVTSIYKVKLSNEKQFLIRVSWCNQAFSVCVSDYPFSNTKLSRNFKTLRRQRGSENFESGGVRADVFWDLRRARYDSGPEPVAGYYVAVLVNSELSLMLGDMEQELLEVKQCISDIRVAEYSLIWRGERFSGDGEYSTRAKFSEAGACHDILIKFCGEDGTIPFLSVCVDKKSVIEVKRLQWNFRGNQSIFLDGLLIDLMWDVHDWLFNPNSGNAVFLFRTRRGLDSRLWLEHNNFDQQKLPFSFLIFACKNPD</sequence>
<dbReference type="PANTHER" id="PTHR31972">
    <property type="entry name" value="EXPRESSED PROTEIN"/>
    <property type="match status" value="1"/>
</dbReference>
<protein>
    <submittedName>
        <fullName evidence="1">Uncharacterized protein</fullName>
    </submittedName>
</protein>
<name>A0AAD4J1B1_PERFH</name>
<dbReference type="PANTHER" id="PTHR31972:SF16">
    <property type="entry name" value="FAMILY PROTEIN, PUTATIVE (DUF868)-RELATED"/>
    <property type="match status" value="1"/>
</dbReference>
<evidence type="ECO:0000313" key="2">
    <source>
        <dbReference type="Proteomes" id="UP001190926"/>
    </source>
</evidence>
<dbReference type="AlphaFoldDB" id="A0AAD4J1B1"/>
<proteinExistence type="predicted"/>
<gene>
    <name evidence="1" type="ORF">C2S53_009918</name>
</gene>
<dbReference type="EMBL" id="SDAM02000176">
    <property type="protein sequence ID" value="KAH6825314.1"/>
    <property type="molecule type" value="Genomic_DNA"/>
</dbReference>
<evidence type="ECO:0000313" key="1">
    <source>
        <dbReference type="EMBL" id="KAH6825314.1"/>
    </source>
</evidence>
<comment type="caution">
    <text evidence="1">The sequence shown here is derived from an EMBL/GenBank/DDBJ whole genome shotgun (WGS) entry which is preliminary data.</text>
</comment>
<reference evidence="1 2" key="1">
    <citation type="journal article" date="2021" name="Nat. Commun.">
        <title>Incipient diploidization of the medicinal plant Perilla within 10,000 years.</title>
        <authorList>
            <person name="Zhang Y."/>
            <person name="Shen Q."/>
            <person name="Leng L."/>
            <person name="Zhang D."/>
            <person name="Chen S."/>
            <person name="Shi Y."/>
            <person name="Ning Z."/>
            <person name="Chen S."/>
        </authorList>
    </citation>
    <scope>NUCLEOTIDE SEQUENCE [LARGE SCALE GENOMIC DNA]</scope>
    <source>
        <strain evidence="2">cv. PC099</strain>
    </source>
</reference>
<accession>A0AAD4J1B1</accession>
<organism evidence="1 2">
    <name type="scientific">Perilla frutescens var. hirtella</name>
    <name type="common">Perilla citriodora</name>
    <name type="synonym">Perilla setoyensis</name>
    <dbReference type="NCBI Taxonomy" id="608512"/>
    <lineage>
        <taxon>Eukaryota</taxon>
        <taxon>Viridiplantae</taxon>
        <taxon>Streptophyta</taxon>
        <taxon>Embryophyta</taxon>
        <taxon>Tracheophyta</taxon>
        <taxon>Spermatophyta</taxon>
        <taxon>Magnoliopsida</taxon>
        <taxon>eudicotyledons</taxon>
        <taxon>Gunneridae</taxon>
        <taxon>Pentapetalae</taxon>
        <taxon>asterids</taxon>
        <taxon>lamiids</taxon>
        <taxon>Lamiales</taxon>
        <taxon>Lamiaceae</taxon>
        <taxon>Nepetoideae</taxon>
        <taxon>Elsholtzieae</taxon>
        <taxon>Perilla</taxon>
    </lineage>
</organism>
<dbReference type="Pfam" id="PF05910">
    <property type="entry name" value="DUF868"/>
    <property type="match status" value="1"/>
</dbReference>
<dbReference type="InterPro" id="IPR008586">
    <property type="entry name" value="DUF868_pln"/>
</dbReference>
<keyword evidence="2" id="KW-1185">Reference proteome</keyword>